<dbReference type="Ensembl" id="ENSEAST00005035689.2">
    <property type="protein sequence ID" value="ENSEASP00005032748.2"/>
    <property type="gene ID" value="ENSEASG00005022381.2"/>
</dbReference>
<protein>
    <recommendedName>
        <fullName evidence="6">WD repeat domain 49</fullName>
    </recommendedName>
</protein>
<reference evidence="4" key="3">
    <citation type="submission" date="2025-09" db="UniProtKB">
        <authorList>
            <consortium name="Ensembl"/>
        </authorList>
    </citation>
    <scope>IDENTIFICATION</scope>
</reference>
<keyword evidence="5" id="KW-1185">Reference proteome</keyword>
<dbReference type="PANTHER" id="PTHR44324:SF4">
    <property type="entry name" value="WD40 REPEAT DOMAIN 95"/>
    <property type="match status" value="1"/>
</dbReference>
<evidence type="ECO:0000256" key="2">
    <source>
        <dbReference type="ARBA" id="ARBA00022737"/>
    </source>
</evidence>
<feature type="repeat" description="WD" evidence="3">
    <location>
        <begin position="392"/>
        <end position="426"/>
    </location>
</feature>
<evidence type="ECO:0008006" key="6">
    <source>
        <dbReference type="Google" id="ProtNLM"/>
    </source>
</evidence>
<evidence type="ECO:0000256" key="3">
    <source>
        <dbReference type="PROSITE-ProRule" id="PRU00221"/>
    </source>
</evidence>
<proteinExistence type="predicted"/>
<accession>A0A8C4MVW6</accession>
<dbReference type="PROSITE" id="PS00678">
    <property type="entry name" value="WD_REPEATS_1"/>
    <property type="match status" value="1"/>
</dbReference>
<dbReference type="PROSITE" id="PS50082">
    <property type="entry name" value="WD_REPEATS_2"/>
    <property type="match status" value="4"/>
</dbReference>
<evidence type="ECO:0000256" key="1">
    <source>
        <dbReference type="ARBA" id="ARBA00022574"/>
    </source>
</evidence>
<organism evidence="4 5">
    <name type="scientific">Equus asinus</name>
    <name type="common">Donkey</name>
    <name type="synonym">Equus africanus asinus</name>
    <dbReference type="NCBI Taxonomy" id="9793"/>
    <lineage>
        <taxon>Eukaryota</taxon>
        <taxon>Metazoa</taxon>
        <taxon>Chordata</taxon>
        <taxon>Craniata</taxon>
        <taxon>Vertebrata</taxon>
        <taxon>Euteleostomi</taxon>
        <taxon>Mammalia</taxon>
        <taxon>Eutheria</taxon>
        <taxon>Laurasiatheria</taxon>
        <taxon>Perissodactyla</taxon>
        <taxon>Equidae</taxon>
        <taxon>Equus</taxon>
    </lineage>
</organism>
<name>A0A8C4MVW6_EQUAS</name>
<keyword evidence="1 3" id="KW-0853">WD repeat</keyword>
<dbReference type="InterPro" id="IPR051242">
    <property type="entry name" value="WD-EF-hand_domain"/>
</dbReference>
<dbReference type="InterPro" id="IPR019775">
    <property type="entry name" value="WD40_repeat_CS"/>
</dbReference>
<dbReference type="InterPro" id="IPR001680">
    <property type="entry name" value="WD40_rpt"/>
</dbReference>
<reference evidence="4" key="2">
    <citation type="submission" date="2025-08" db="UniProtKB">
        <authorList>
            <consortium name="Ensembl"/>
        </authorList>
    </citation>
    <scope>IDENTIFICATION</scope>
</reference>
<feature type="repeat" description="WD" evidence="3">
    <location>
        <begin position="1"/>
        <end position="25"/>
    </location>
</feature>
<dbReference type="InterPro" id="IPR036322">
    <property type="entry name" value="WD40_repeat_dom_sf"/>
</dbReference>
<dbReference type="Pfam" id="PF00400">
    <property type="entry name" value="WD40"/>
    <property type="match status" value="4"/>
</dbReference>
<dbReference type="InterPro" id="IPR015943">
    <property type="entry name" value="WD40/YVTN_repeat-like_dom_sf"/>
</dbReference>
<dbReference type="PRINTS" id="PR00320">
    <property type="entry name" value="GPROTEINBRPT"/>
</dbReference>
<dbReference type="PANTHER" id="PTHR44324">
    <property type="entry name" value="WD40 REPEAT DOMAIN 95"/>
    <property type="match status" value="1"/>
</dbReference>
<feature type="repeat" description="WD" evidence="3">
    <location>
        <begin position="183"/>
        <end position="205"/>
    </location>
</feature>
<dbReference type="InterPro" id="IPR020472">
    <property type="entry name" value="WD40_PAC1"/>
</dbReference>
<dbReference type="Gene3D" id="2.130.10.10">
    <property type="entry name" value="YVTN repeat-like/Quinoprotein amine dehydrogenase"/>
    <property type="match status" value="3"/>
</dbReference>
<keyword evidence="2" id="KW-0677">Repeat</keyword>
<sequence>MFLNLSRCKNLLLTGGLDRIIRVWNPYLPRKPTGMLKSHTAPVSYIQVSAEDNKIFSTSTDNAVKVSALWCSDAGLKGELAACLYLPGPRALWVASDTAALLHLRLRSPPEPHLVLSHKEPVGCCWYDPAFWQVVSCSEASVSVNLWDFKGEEGRLLSEFTEAHDNAGITCLTFDSGGRRYVLITGGRDGCLKIWSYNNEHCLHSLKHGNVLAARFTTCTTAPVWLWIQGTVHDFHHFWKPQPHWQDDLSHGHKEDILCVAQCPPFLLATSSYDGEIIIWNVISGHIYCKLNTSTGAQSLSPAGLSNSAVGKAQTPRCPATASLLAGSVTFWRLFGGGGLSHYKAWVSSMVVTAGDALACVADQESFVRVYDIKEYSLWGPELRPPKNVTFWKAHVSMVTSLELIEEEKFLLSSSLDRTVRLWSMDGEYTGTFGQSSPWDVFTPASWSHPRVPYEILTDAQSMPAHPVLEGDVPATHLGKEEQENAVEGKARAKVGSGTSYSSVFSL</sequence>
<dbReference type="Proteomes" id="UP000694387">
    <property type="component" value="Chromosome 9"/>
</dbReference>
<dbReference type="GeneTree" id="ENSGT00940000162967"/>
<dbReference type="PROSITE" id="PS50294">
    <property type="entry name" value="WD_REPEATS_REGION"/>
    <property type="match status" value="1"/>
</dbReference>
<dbReference type="AlphaFoldDB" id="A0A8C4MVW6"/>
<dbReference type="SMART" id="SM00320">
    <property type="entry name" value="WD40"/>
    <property type="match status" value="5"/>
</dbReference>
<dbReference type="SUPFAM" id="SSF50978">
    <property type="entry name" value="WD40 repeat-like"/>
    <property type="match status" value="1"/>
</dbReference>
<evidence type="ECO:0000313" key="5">
    <source>
        <dbReference type="Proteomes" id="UP000694387"/>
    </source>
</evidence>
<reference evidence="4 5" key="1">
    <citation type="journal article" date="2020" name="Nat. Commun.">
        <title>Donkey genomes provide new insights into domestication and selection for coat color.</title>
        <authorList>
            <person name="Wang"/>
            <person name="C."/>
            <person name="Li"/>
            <person name="H."/>
            <person name="Guo"/>
            <person name="Y."/>
            <person name="Huang"/>
            <person name="J."/>
            <person name="Sun"/>
            <person name="Y."/>
            <person name="Min"/>
            <person name="J."/>
            <person name="Wang"/>
            <person name="J."/>
            <person name="Fang"/>
            <person name="X."/>
            <person name="Zhao"/>
            <person name="Z."/>
            <person name="Wang"/>
            <person name="S."/>
            <person name="Zhang"/>
            <person name="Y."/>
            <person name="Liu"/>
            <person name="Q."/>
            <person name="Jiang"/>
            <person name="Q."/>
            <person name="Wang"/>
            <person name="X."/>
            <person name="Guo"/>
            <person name="Y."/>
            <person name="Yang"/>
            <person name="C."/>
            <person name="Wang"/>
            <person name="Y."/>
            <person name="Tian"/>
            <person name="F."/>
            <person name="Zhuang"/>
            <person name="G."/>
            <person name="Fan"/>
            <person name="Y."/>
            <person name="Gao"/>
            <person name="Q."/>
            <person name="Li"/>
            <person name="Y."/>
            <person name="Ju"/>
            <person name="Z."/>
            <person name="Li"/>
            <person name="J."/>
            <person name="Li"/>
            <person name="R."/>
            <person name="Hou"/>
            <person name="M."/>
            <person name="Yang"/>
            <person name="G."/>
            <person name="Liu"/>
            <person name="G."/>
            <person name="Liu"/>
            <person name="W."/>
            <person name="Guo"/>
            <person name="J."/>
            <person name="Pan"/>
            <person name="S."/>
            <person name="Fan"/>
            <person name="G."/>
            <person name="Zhang"/>
            <person name="W."/>
            <person name="Zhang"/>
            <person name="R."/>
            <person name="Yu"/>
            <person name="J."/>
            <person name="Zhang"/>
            <person name="X."/>
            <person name="Yin"/>
            <person name="Q."/>
            <person name="Ji"/>
            <person name="C."/>
            <person name="Jin"/>
            <person name="Y."/>
            <person name="Yue"/>
            <person name="G."/>
            <person name="Liu"/>
            <person name="M."/>
            <person name="Xu"/>
            <person name="J."/>
            <person name="Liu"/>
            <person name="S."/>
            <person name="Jordana"/>
            <person name="J."/>
            <person name="Noce"/>
            <person name="A."/>
            <person name="Amills"/>
            <person name="M."/>
            <person name="Wu"/>
            <person name="D.D."/>
            <person name="Li"/>
            <person name="S."/>
            <person name="Zhou"/>
            <person name="X. and Zhong"/>
            <person name="J."/>
        </authorList>
    </citation>
    <scope>NUCLEOTIDE SEQUENCE [LARGE SCALE GENOMIC DNA]</scope>
</reference>
<evidence type="ECO:0000313" key="4">
    <source>
        <dbReference type="Ensembl" id="ENSEASP00005032748.2"/>
    </source>
</evidence>
<feature type="repeat" description="WD" evidence="3">
    <location>
        <begin position="250"/>
        <end position="282"/>
    </location>
</feature>